<proteinExistence type="predicted"/>
<dbReference type="PANTHER" id="PTHR39176:SF1">
    <property type="entry name" value="PERIPLASMIC PROTEIN"/>
    <property type="match status" value="1"/>
</dbReference>
<comment type="caution">
    <text evidence="3">The sequence shown here is derived from an EMBL/GenBank/DDBJ whole genome shotgun (WGS) entry which is preliminary data.</text>
</comment>
<accession>A0A7C4NRR5</accession>
<gene>
    <name evidence="3" type="ORF">ENT66_03325</name>
</gene>
<dbReference type="EMBL" id="DSZN01000061">
    <property type="protein sequence ID" value="HGQ85400.1"/>
    <property type="molecule type" value="Genomic_DNA"/>
</dbReference>
<keyword evidence="1" id="KW-0175">Coiled coil</keyword>
<dbReference type="Gene3D" id="1.20.1270.180">
    <property type="match status" value="1"/>
</dbReference>
<dbReference type="PANTHER" id="PTHR39176">
    <property type="entry name" value="PERIPLASMIC PROTEIN-RELATED"/>
    <property type="match status" value="1"/>
</dbReference>
<dbReference type="Pfam" id="PF07007">
    <property type="entry name" value="LprI"/>
    <property type="match status" value="1"/>
</dbReference>
<protein>
    <submittedName>
        <fullName evidence="3">DUF1311 domain-containing protein</fullName>
    </submittedName>
</protein>
<evidence type="ECO:0000259" key="2">
    <source>
        <dbReference type="Pfam" id="PF07007"/>
    </source>
</evidence>
<feature type="coiled-coil region" evidence="1">
    <location>
        <begin position="55"/>
        <end position="82"/>
    </location>
</feature>
<feature type="domain" description="Lysozyme inhibitor LprI-like N-terminal" evidence="2">
    <location>
        <begin position="40"/>
        <end position="125"/>
    </location>
</feature>
<reference evidence="3" key="1">
    <citation type="journal article" date="2020" name="mSystems">
        <title>Genome- and Community-Level Interaction Insights into Carbon Utilization and Element Cycling Functions of Hydrothermarchaeota in Hydrothermal Sediment.</title>
        <authorList>
            <person name="Zhou Z."/>
            <person name="Liu Y."/>
            <person name="Xu W."/>
            <person name="Pan J."/>
            <person name="Luo Z.H."/>
            <person name="Li M."/>
        </authorList>
    </citation>
    <scope>NUCLEOTIDE SEQUENCE [LARGE SCALE GENOMIC DNA]</scope>
    <source>
        <strain evidence="3">SpSt-6</strain>
    </source>
</reference>
<evidence type="ECO:0000256" key="1">
    <source>
        <dbReference type="SAM" id="Coils"/>
    </source>
</evidence>
<dbReference type="AlphaFoldDB" id="A0A7C4NRR5"/>
<sequence>MLFVLPGQGVGEEKGEKHPIDVWVDKCFDQAPQEYSLTQDLAILKCLAQAYEMWDKELNKVYKKLMQQLNRTEKKLLKDSQRKWLVYRDAEFKFIDTWQDLPGFDAAFLRYTRKIEIIRSRVSQLELYLRKDTEE</sequence>
<dbReference type="InterPro" id="IPR009739">
    <property type="entry name" value="LprI-like_N"/>
</dbReference>
<organism evidence="3">
    <name type="scientific">Thermodesulfobacterium geofontis</name>
    <dbReference type="NCBI Taxonomy" id="1295609"/>
    <lineage>
        <taxon>Bacteria</taxon>
        <taxon>Pseudomonadati</taxon>
        <taxon>Thermodesulfobacteriota</taxon>
        <taxon>Thermodesulfobacteria</taxon>
        <taxon>Thermodesulfobacteriales</taxon>
        <taxon>Thermodesulfobacteriaceae</taxon>
        <taxon>Thermodesulfobacterium</taxon>
    </lineage>
</organism>
<name>A0A7C4NRR5_9BACT</name>
<evidence type="ECO:0000313" key="3">
    <source>
        <dbReference type="EMBL" id="HGQ85400.1"/>
    </source>
</evidence>